<protein>
    <recommendedName>
        <fullName evidence="1">Large ribosomal subunit protein bL12 C-terminal domain-containing protein</fullName>
    </recommendedName>
</protein>
<proteinExistence type="predicted"/>
<evidence type="ECO:0000313" key="3">
    <source>
        <dbReference type="Proteomes" id="UP000598297"/>
    </source>
</evidence>
<dbReference type="GO" id="GO:0003735">
    <property type="term" value="F:structural constituent of ribosome"/>
    <property type="evidence" value="ECO:0007669"/>
    <property type="project" value="InterPro"/>
</dbReference>
<keyword evidence="3" id="KW-1185">Reference proteome</keyword>
<dbReference type="GO" id="GO:0006412">
    <property type="term" value="P:translation"/>
    <property type="evidence" value="ECO:0007669"/>
    <property type="project" value="InterPro"/>
</dbReference>
<gene>
    <name evidence="2" type="ORF">GUY60_05970</name>
</gene>
<organism evidence="2 3">
    <name type="scientific">Streptomyces boluensis</name>
    <dbReference type="NCBI Taxonomy" id="1775135"/>
    <lineage>
        <taxon>Bacteria</taxon>
        <taxon>Bacillati</taxon>
        <taxon>Actinomycetota</taxon>
        <taxon>Actinomycetes</taxon>
        <taxon>Kitasatosporales</taxon>
        <taxon>Streptomycetaceae</taxon>
        <taxon>Streptomyces</taxon>
    </lineage>
</organism>
<dbReference type="InterPro" id="IPR013823">
    <property type="entry name" value="Ribosomal_bL12_C"/>
</dbReference>
<accession>A0A964XJ68</accession>
<dbReference type="EMBL" id="JAAAHS010000025">
    <property type="protein sequence ID" value="NBE50979.1"/>
    <property type="molecule type" value="Genomic_DNA"/>
</dbReference>
<dbReference type="Gene3D" id="3.30.1390.10">
    <property type="match status" value="1"/>
</dbReference>
<dbReference type="RefSeq" id="WP_161694529.1">
    <property type="nucleotide sequence ID" value="NZ_JAAAHS010000025.1"/>
</dbReference>
<reference evidence="2" key="1">
    <citation type="submission" date="2020-01" db="EMBL/GenBank/DDBJ databases">
        <title>Whole-genome analyses of novel actinobacteria.</title>
        <authorList>
            <person name="Sahin N."/>
        </authorList>
    </citation>
    <scope>NUCLEOTIDE SEQUENCE</scope>
    <source>
        <strain evidence="2">YC537</strain>
    </source>
</reference>
<dbReference type="Proteomes" id="UP000598297">
    <property type="component" value="Unassembled WGS sequence"/>
</dbReference>
<dbReference type="InterPro" id="IPR014719">
    <property type="entry name" value="Ribosomal_bL12_C/ClpS-like"/>
</dbReference>
<name>A0A964XJ68_9ACTN</name>
<dbReference type="AlphaFoldDB" id="A0A964XJ68"/>
<evidence type="ECO:0000259" key="1">
    <source>
        <dbReference type="Pfam" id="PF00542"/>
    </source>
</evidence>
<dbReference type="Pfam" id="PF00542">
    <property type="entry name" value="Ribosomal_L12"/>
    <property type="match status" value="1"/>
</dbReference>
<dbReference type="OrthoDB" id="3298842at2"/>
<comment type="caution">
    <text evidence="2">The sequence shown here is derived from an EMBL/GenBank/DDBJ whole genome shotgun (WGS) entry which is preliminary data.</text>
</comment>
<sequence length="98" mass="10733">MDITAVFLLAFALLLAGSLIERKIDRTASRTARVERKLDLIIEHLGIDATSVVPNMDGVLALVREGKKVQAIKMYREATGVGLKEAKDEIDRLAADGR</sequence>
<evidence type="ECO:0000313" key="2">
    <source>
        <dbReference type="EMBL" id="NBE50979.1"/>
    </source>
</evidence>
<dbReference type="SUPFAM" id="SSF54736">
    <property type="entry name" value="ClpS-like"/>
    <property type="match status" value="1"/>
</dbReference>
<feature type="domain" description="Large ribosomal subunit protein bL12 C-terminal" evidence="1">
    <location>
        <begin position="65"/>
        <end position="93"/>
    </location>
</feature>